<evidence type="ECO:0000313" key="2">
    <source>
        <dbReference type="Proteomes" id="UP000245783"/>
    </source>
</evidence>
<sequence>MYAPIDERWTPAPASKPTLMLMPVLMPDADSSHPPSHEQPIAHPLSTLFHTKFPDLAALPAHKIVLISTHPTRGMRTRTRIRGSSDSRLALTILTRRFGETCARCCSRPATPSNAFCEWVDKL</sequence>
<protein>
    <submittedName>
        <fullName evidence="1">Uncharacterized protein</fullName>
    </submittedName>
</protein>
<proteinExistence type="predicted"/>
<dbReference type="RefSeq" id="XP_025366960.1">
    <property type="nucleotide sequence ID" value="XM_025511368.1"/>
</dbReference>
<keyword evidence="2" id="KW-1185">Reference proteome</keyword>
<dbReference type="GeneID" id="37033238"/>
<reference evidence="1 2" key="1">
    <citation type="journal article" date="2018" name="Mol. Biol. Evol.">
        <title>Broad Genomic Sampling Reveals a Smut Pathogenic Ancestry of the Fungal Clade Ustilaginomycotina.</title>
        <authorList>
            <person name="Kijpornyongpan T."/>
            <person name="Mondo S.J."/>
            <person name="Barry K."/>
            <person name="Sandor L."/>
            <person name="Lee J."/>
            <person name="Lipzen A."/>
            <person name="Pangilinan J."/>
            <person name="LaButti K."/>
            <person name="Hainaut M."/>
            <person name="Henrissat B."/>
            <person name="Grigoriev I.V."/>
            <person name="Spatafora J.W."/>
            <person name="Aime M.C."/>
        </authorList>
    </citation>
    <scope>NUCLEOTIDE SEQUENCE [LARGE SCALE GENOMIC DNA]</scope>
    <source>
        <strain evidence="1 2">MCA 4658</strain>
    </source>
</reference>
<evidence type="ECO:0000313" key="1">
    <source>
        <dbReference type="EMBL" id="PWN39800.1"/>
    </source>
</evidence>
<accession>A0A316VR24</accession>
<dbReference type="InParanoid" id="A0A316VR24"/>
<name>A0A316VR24_9BASI</name>
<organism evidence="1 2">
    <name type="scientific">Ceraceosorus guamensis</name>
    <dbReference type="NCBI Taxonomy" id="1522189"/>
    <lineage>
        <taxon>Eukaryota</taxon>
        <taxon>Fungi</taxon>
        <taxon>Dikarya</taxon>
        <taxon>Basidiomycota</taxon>
        <taxon>Ustilaginomycotina</taxon>
        <taxon>Exobasidiomycetes</taxon>
        <taxon>Ceraceosorales</taxon>
        <taxon>Ceraceosoraceae</taxon>
        <taxon>Ceraceosorus</taxon>
    </lineage>
</organism>
<dbReference type="Proteomes" id="UP000245783">
    <property type="component" value="Unassembled WGS sequence"/>
</dbReference>
<dbReference type="EMBL" id="KZ819444">
    <property type="protein sequence ID" value="PWN39800.1"/>
    <property type="molecule type" value="Genomic_DNA"/>
</dbReference>
<gene>
    <name evidence="1" type="ORF">IE81DRAFT_257494</name>
</gene>
<dbReference type="AlphaFoldDB" id="A0A316VR24"/>